<evidence type="ECO:0000256" key="2">
    <source>
        <dbReference type="SAM" id="Phobius"/>
    </source>
</evidence>
<dbReference type="AlphaFoldDB" id="F5XS94"/>
<gene>
    <name evidence="3" type="ordered locus">MLP_17610</name>
</gene>
<evidence type="ECO:0000256" key="1">
    <source>
        <dbReference type="SAM" id="MobiDB-lite"/>
    </source>
</evidence>
<organism evidence="3 4">
    <name type="scientific">Microlunatus phosphovorus (strain ATCC 700054 / DSM 10555 / JCM 9379 / NBRC 101784 / NCIMB 13414 / VKM Ac-1990 / NM-1)</name>
    <dbReference type="NCBI Taxonomy" id="1032480"/>
    <lineage>
        <taxon>Bacteria</taxon>
        <taxon>Bacillati</taxon>
        <taxon>Actinomycetota</taxon>
        <taxon>Actinomycetes</taxon>
        <taxon>Propionibacteriales</taxon>
        <taxon>Propionibacteriaceae</taxon>
        <taxon>Microlunatus</taxon>
    </lineage>
</organism>
<dbReference type="STRING" id="1032480.MLP_17610"/>
<feature type="transmembrane region" description="Helical" evidence="2">
    <location>
        <begin position="12"/>
        <end position="36"/>
    </location>
</feature>
<dbReference type="KEGG" id="mph:MLP_17610"/>
<keyword evidence="2" id="KW-0472">Membrane</keyword>
<dbReference type="Proteomes" id="UP000007947">
    <property type="component" value="Chromosome"/>
</dbReference>
<name>F5XS94_MICPN</name>
<proteinExistence type="predicted"/>
<reference evidence="3 4" key="1">
    <citation type="submission" date="2011-05" db="EMBL/GenBank/DDBJ databases">
        <title>Whole genome sequence of Microlunatus phosphovorus NM-1.</title>
        <authorList>
            <person name="Hosoyama A."/>
            <person name="Sasaki K."/>
            <person name="Harada T."/>
            <person name="Igarashi R."/>
            <person name="Kawakoshi A."/>
            <person name="Sasagawa M."/>
            <person name="Fukada J."/>
            <person name="Nakamura S."/>
            <person name="Katano Y."/>
            <person name="Hanada S."/>
            <person name="Kamagata Y."/>
            <person name="Nakamura N."/>
            <person name="Yamazaki S."/>
            <person name="Fujita N."/>
        </authorList>
    </citation>
    <scope>NUCLEOTIDE SEQUENCE [LARGE SCALE GENOMIC DNA]</scope>
    <source>
        <strain evidence="4">ATCC 700054 / DSM 10555 / JCM 9379 / NBRC 101784 / NCIMB 13414 / VKM Ac-1990 / NM-1</strain>
    </source>
</reference>
<keyword evidence="4" id="KW-1185">Reference proteome</keyword>
<keyword evidence="2" id="KW-0812">Transmembrane</keyword>
<sequence>MSLAGAPMTGWPLVWVFVGIALAGLVMVICFGVWLWRKATALLREVGELLDRAGQLLDLLEEIEQPEYPQPTDDIEVPSMDLTPESAT</sequence>
<dbReference type="EMBL" id="AP012204">
    <property type="protein sequence ID" value="BAK34775.1"/>
    <property type="molecule type" value="Genomic_DNA"/>
</dbReference>
<protein>
    <submittedName>
        <fullName evidence="3">Uncharacterized protein</fullName>
    </submittedName>
</protein>
<keyword evidence="2" id="KW-1133">Transmembrane helix</keyword>
<evidence type="ECO:0000313" key="3">
    <source>
        <dbReference type="EMBL" id="BAK34775.1"/>
    </source>
</evidence>
<accession>F5XS94</accession>
<dbReference type="HOGENOM" id="CLU_2465596_0_0_11"/>
<evidence type="ECO:0000313" key="4">
    <source>
        <dbReference type="Proteomes" id="UP000007947"/>
    </source>
</evidence>
<feature type="region of interest" description="Disordered" evidence="1">
    <location>
        <begin position="66"/>
        <end position="88"/>
    </location>
</feature>